<organism evidence="2 3">
    <name type="scientific">Thalassobaculum litoreum DSM 18839</name>
    <dbReference type="NCBI Taxonomy" id="1123362"/>
    <lineage>
        <taxon>Bacteria</taxon>
        <taxon>Pseudomonadati</taxon>
        <taxon>Pseudomonadota</taxon>
        <taxon>Alphaproteobacteria</taxon>
        <taxon>Rhodospirillales</taxon>
        <taxon>Thalassobaculaceae</taxon>
        <taxon>Thalassobaculum</taxon>
    </lineage>
</organism>
<evidence type="ECO:0000313" key="3">
    <source>
        <dbReference type="Proteomes" id="UP000198615"/>
    </source>
</evidence>
<dbReference type="OrthoDB" id="7876422at2"/>
<dbReference type="EMBL" id="FNBW01000005">
    <property type="protein sequence ID" value="SDF61788.1"/>
    <property type="molecule type" value="Genomic_DNA"/>
</dbReference>
<proteinExistence type="predicted"/>
<keyword evidence="3" id="KW-1185">Reference proteome</keyword>
<feature type="region of interest" description="Disordered" evidence="1">
    <location>
        <begin position="75"/>
        <end position="103"/>
    </location>
</feature>
<dbReference type="Proteomes" id="UP000198615">
    <property type="component" value="Unassembled WGS sequence"/>
</dbReference>
<comment type="caution">
    <text evidence="2">The sequence shown here is derived from an EMBL/GenBank/DDBJ whole genome shotgun (WGS) entry which is preliminary data.</text>
</comment>
<accession>A0A8G2BGR1</accession>
<protein>
    <submittedName>
        <fullName evidence="2">Uncharacterized protein</fullName>
    </submittedName>
</protein>
<feature type="region of interest" description="Disordered" evidence="1">
    <location>
        <begin position="1"/>
        <end position="27"/>
    </location>
</feature>
<evidence type="ECO:0000256" key="1">
    <source>
        <dbReference type="SAM" id="MobiDB-lite"/>
    </source>
</evidence>
<dbReference type="AlphaFoldDB" id="A0A8G2BGR1"/>
<reference evidence="2 3" key="1">
    <citation type="submission" date="2016-10" db="EMBL/GenBank/DDBJ databases">
        <authorList>
            <person name="Varghese N."/>
            <person name="Submissions S."/>
        </authorList>
    </citation>
    <scope>NUCLEOTIDE SEQUENCE [LARGE SCALE GENOMIC DNA]</scope>
    <source>
        <strain evidence="2 3">DSM 18839</strain>
    </source>
</reference>
<sequence>MTQYKPPSDAKNFLPRLDTSGSGPPSVSVDLEEFAHFLDDTGWSDDQKADYLQTLWGVMVEFAMLGFGFHPVQQAGNARNAGSGNRDACGKLPESAAPRPDTGADAVKYEQSELNKPFEKAAAHRAVAGRILK</sequence>
<gene>
    <name evidence="2" type="ORF">SAMN05660686_01785</name>
</gene>
<dbReference type="RefSeq" id="WP_093149712.1">
    <property type="nucleotide sequence ID" value="NZ_FNBW01000005.1"/>
</dbReference>
<evidence type="ECO:0000313" key="2">
    <source>
        <dbReference type="EMBL" id="SDF61788.1"/>
    </source>
</evidence>
<name>A0A8G2BGR1_9PROT</name>